<evidence type="ECO:0000313" key="1">
    <source>
        <dbReference type="EMBL" id="KAF7394974.1"/>
    </source>
</evidence>
<dbReference type="AlphaFoldDB" id="A0A834JUP3"/>
<organism evidence="1 2">
    <name type="scientific">Vespula vulgaris</name>
    <name type="common">Yellow jacket</name>
    <name type="synonym">Wasp</name>
    <dbReference type="NCBI Taxonomy" id="7454"/>
    <lineage>
        <taxon>Eukaryota</taxon>
        <taxon>Metazoa</taxon>
        <taxon>Ecdysozoa</taxon>
        <taxon>Arthropoda</taxon>
        <taxon>Hexapoda</taxon>
        <taxon>Insecta</taxon>
        <taxon>Pterygota</taxon>
        <taxon>Neoptera</taxon>
        <taxon>Endopterygota</taxon>
        <taxon>Hymenoptera</taxon>
        <taxon>Apocrita</taxon>
        <taxon>Aculeata</taxon>
        <taxon>Vespoidea</taxon>
        <taxon>Vespidae</taxon>
        <taxon>Vespinae</taxon>
        <taxon>Vespula</taxon>
    </lineage>
</organism>
<gene>
    <name evidence="1" type="ORF">HZH66_008148</name>
</gene>
<comment type="caution">
    <text evidence="1">The sequence shown here is derived from an EMBL/GenBank/DDBJ whole genome shotgun (WGS) entry which is preliminary data.</text>
</comment>
<name>A0A834JUP3_VESVU</name>
<proteinExistence type="predicted"/>
<protein>
    <submittedName>
        <fullName evidence="1">Uncharacterized protein</fullName>
    </submittedName>
</protein>
<reference evidence="1" key="1">
    <citation type="journal article" date="2020" name="G3 (Bethesda)">
        <title>High-Quality Assemblies for Three Invasive Social Wasps from the &lt;i&gt;Vespula&lt;/i&gt; Genus.</title>
        <authorList>
            <person name="Harrop T.W.R."/>
            <person name="Guhlin J."/>
            <person name="McLaughlin G.M."/>
            <person name="Permina E."/>
            <person name="Stockwell P."/>
            <person name="Gilligan J."/>
            <person name="Le Lec M.F."/>
            <person name="Gruber M.A.M."/>
            <person name="Quinn O."/>
            <person name="Lovegrove M."/>
            <person name="Duncan E.J."/>
            <person name="Remnant E.J."/>
            <person name="Van Eeckhoven J."/>
            <person name="Graham B."/>
            <person name="Knapp R.A."/>
            <person name="Langford K.W."/>
            <person name="Kronenberg Z."/>
            <person name="Press M.O."/>
            <person name="Eacker S.M."/>
            <person name="Wilson-Rankin E.E."/>
            <person name="Purcell J."/>
            <person name="Lester P.J."/>
            <person name="Dearden P.K."/>
        </authorList>
    </citation>
    <scope>NUCLEOTIDE SEQUENCE</scope>
    <source>
        <strain evidence="1">Marl-1</strain>
    </source>
</reference>
<dbReference type="EMBL" id="JACSEA010000008">
    <property type="protein sequence ID" value="KAF7394974.1"/>
    <property type="molecule type" value="Genomic_DNA"/>
</dbReference>
<accession>A0A834JUP3</accession>
<evidence type="ECO:0000313" key="2">
    <source>
        <dbReference type="Proteomes" id="UP000614350"/>
    </source>
</evidence>
<sequence length="94" mass="11081">MENFQRDALYLELNPLLTVGVRIRTPLQSLNRMIMMQERETFDERKDRTTLNYMGQQQFQTIVTPSLDSAKKIEDDLVALKARLHHRFFSIVAP</sequence>
<dbReference type="Proteomes" id="UP000614350">
    <property type="component" value="Unassembled WGS sequence"/>
</dbReference>
<keyword evidence="2" id="KW-1185">Reference proteome</keyword>